<dbReference type="PANTHER" id="PTHR43762:SF1">
    <property type="entry name" value="D-ARABINONO-1,4-LACTONE OXIDASE"/>
    <property type="match status" value="1"/>
</dbReference>
<dbReference type="EC" id="1.1.3.38" evidence="3"/>
<dbReference type="OrthoDB" id="545125at2"/>
<accession>M5TVT8</accession>
<dbReference type="Gene3D" id="3.40.50.720">
    <property type="entry name" value="NAD(P)-binding Rossmann-like Domain"/>
    <property type="match status" value="1"/>
</dbReference>
<comment type="caution">
    <text evidence="3">The sequence shown here is derived from an EMBL/GenBank/DDBJ whole genome shotgun (WGS) entry which is preliminary data.</text>
</comment>
<evidence type="ECO:0000313" key="4">
    <source>
        <dbReference type="Proteomes" id="UP000011885"/>
    </source>
</evidence>
<dbReference type="InterPro" id="IPR016169">
    <property type="entry name" value="FAD-bd_PCMH_sub2"/>
</dbReference>
<dbReference type="InterPro" id="IPR016166">
    <property type="entry name" value="FAD-bd_PCMH"/>
</dbReference>
<protein>
    <submittedName>
        <fullName evidence="3">Membrane protein</fullName>
        <ecNumber evidence="3">1.1.3.38</ecNumber>
    </submittedName>
</protein>
<dbReference type="InterPro" id="IPR016040">
    <property type="entry name" value="NAD(P)-bd_dom"/>
</dbReference>
<dbReference type="InterPro" id="IPR006094">
    <property type="entry name" value="Oxid_FAD_bind_N"/>
</dbReference>
<dbReference type="PROSITE" id="PS51387">
    <property type="entry name" value="FAD_PCMH"/>
    <property type="match status" value="1"/>
</dbReference>
<dbReference type="EMBL" id="ANOH01000364">
    <property type="protein sequence ID" value="EMI53322.1"/>
    <property type="molecule type" value="Genomic_DNA"/>
</dbReference>
<evidence type="ECO:0000313" key="3">
    <source>
        <dbReference type="EMBL" id="EMI53322.1"/>
    </source>
</evidence>
<dbReference type="InterPro" id="IPR036291">
    <property type="entry name" value="NAD(P)-bd_dom_sf"/>
</dbReference>
<dbReference type="Pfam" id="PF13460">
    <property type="entry name" value="NAD_binding_10"/>
    <property type="match status" value="1"/>
</dbReference>
<proteinExistence type="predicted"/>
<dbReference type="RefSeq" id="WP_008685637.1">
    <property type="nucleotide sequence ID" value="NZ_ANOH01000364.1"/>
</dbReference>
<dbReference type="PANTHER" id="PTHR43762">
    <property type="entry name" value="L-GULONOLACTONE OXIDASE"/>
    <property type="match status" value="1"/>
</dbReference>
<name>M5TVT8_9BACT</name>
<dbReference type="Gene3D" id="3.30.465.10">
    <property type="match status" value="1"/>
</dbReference>
<dbReference type="GO" id="GO:0018465">
    <property type="term" value="F:vanillyl-alcohol oxidase activity"/>
    <property type="evidence" value="ECO:0007669"/>
    <property type="project" value="UniProtKB-EC"/>
</dbReference>
<gene>
    <name evidence="3" type="ORF">RSSM_05295</name>
</gene>
<dbReference type="PATRIC" id="fig|1263870.3.peg.5612"/>
<organism evidence="3 4">
    <name type="scientific">Rhodopirellula sallentina SM41</name>
    <dbReference type="NCBI Taxonomy" id="1263870"/>
    <lineage>
        <taxon>Bacteria</taxon>
        <taxon>Pseudomonadati</taxon>
        <taxon>Planctomycetota</taxon>
        <taxon>Planctomycetia</taxon>
        <taxon>Pirellulales</taxon>
        <taxon>Pirellulaceae</taxon>
        <taxon>Rhodopirellula</taxon>
    </lineage>
</organism>
<feature type="transmembrane region" description="Helical" evidence="1">
    <location>
        <begin position="228"/>
        <end position="249"/>
    </location>
</feature>
<dbReference type="Proteomes" id="UP000011885">
    <property type="component" value="Unassembled WGS sequence"/>
</dbReference>
<keyword evidence="4" id="KW-1185">Reference proteome</keyword>
<feature type="domain" description="FAD-binding PCMH-type" evidence="2">
    <location>
        <begin position="286"/>
        <end position="457"/>
    </location>
</feature>
<dbReference type="InterPro" id="IPR036318">
    <property type="entry name" value="FAD-bd_PCMH-like_sf"/>
</dbReference>
<keyword evidence="3" id="KW-0560">Oxidoreductase</keyword>
<dbReference type="AlphaFoldDB" id="M5TVT8"/>
<dbReference type="GO" id="GO:0071949">
    <property type="term" value="F:FAD binding"/>
    <property type="evidence" value="ECO:0007669"/>
    <property type="project" value="InterPro"/>
</dbReference>
<dbReference type="SUPFAM" id="SSF56176">
    <property type="entry name" value="FAD-binding/transporter-associated domain-like"/>
    <property type="match status" value="1"/>
</dbReference>
<keyword evidence="1" id="KW-1133">Transmembrane helix</keyword>
<dbReference type="InterPro" id="IPR010031">
    <property type="entry name" value="FAD_lactone_oxidase-like"/>
</dbReference>
<dbReference type="Pfam" id="PF01565">
    <property type="entry name" value="FAD_binding_4"/>
    <property type="match status" value="1"/>
</dbReference>
<reference evidence="3 4" key="1">
    <citation type="journal article" date="2013" name="Mar. Genomics">
        <title>Expression of sulfatases in Rhodopirellula baltica and the diversity of sulfatases in the genus Rhodopirellula.</title>
        <authorList>
            <person name="Wegner C.E."/>
            <person name="Richter-Heitmann T."/>
            <person name="Klindworth A."/>
            <person name="Klockow C."/>
            <person name="Richter M."/>
            <person name="Achstetter T."/>
            <person name="Glockner F.O."/>
            <person name="Harder J."/>
        </authorList>
    </citation>
    <scope>NUCLEOTIDE SEQUENCE [LARGE SCALE GENOMIC DNA]</scope>
    <source>
        <strain evidence="3 4">SM41</strain>
    </source>
</reference>
<keyword evidence="1" id="KW-0812">Transmembrane</keyword>
<keyword evidence="1" id="KW-0472">Membrane</keyword>
<evidence type="ECO:0000259" key="2">
    <source>
        <dbReference type="PROSITE" id="PS51387"/>
    </source>
</evidence>
<evidence type="ECO:0000256" key="1">
    <source>
        <dbReference type="SAM" id="Phobius"/>
    </source>
</evidence>
<feature type="transmembrane region" description="Helical" evidence="1">
    <location>
        <begin position="255"/>
        <end position="275"/>
    </location>
</feature>
<sequence length="643" mass="72847">MTNVRDSSTAKFMARILLTGATGGIGKHVASDLANEHVVHPLSRRSSVDGGFASCDLVKQVPQLAEQREGEDAPKIDCIVHLATTYKVADDLAMLDNLIAFAKEHHVDHFLYVSSWVVHFPHRPISASYIEMKRRCEERLLASGLQQVQIVRPSVVIGDNLSWTKILKRLAPWSPMIPHAFSRSFVTIDEVSEVIGDVIAGKQQSPVITVLGRRQPLAEKAAEHQGKFGAWPGWLAIVAGVASLLVITGAAVSPAWYWATVVLLFVVGGVLWMLLPKLLGGLSDYFAGFVERRFEPSSERDVVALCNRVNENIHVRGYDNARLYFQRPTSPRHTTVCLKRFCKTLDIDVEKQVAHVQAGANFGHLLPQLESRGLWLENYPNYHFISVGACIATAVHGSNLDKPFLADLVNSIRFYDRDHGGIVTLQRDDSGFGELIFNRVCPQKHIVLSAELQLCPRQYYELTTVSQPVEKLRFENIADRSTKTQHYEVRINSPDSRNAYLQSYRQFSPDESGDSAASMLRIKADSIGRKWNVLQKNAAMSFLTSSISGAFINYEWFFTPEEFQRFWNEISTDRKRYRLYKLLVRYNREQTHLNTPYHGTVSIDVTIRNTKRMLGISTELFEKFRPLEHLGKYSIERYMKKHA</sequence>
<dbReference type="SUPFAM" id="SSF51735">
    <property type="entry name" value="NAD(P)-binding Rossmann-fold domains"/>
    <property type="match status" value="1"/>
</dbReference>